<sequence length="831" mass="92758">MATPAALPPLPFNPSRVRSYVLRLPLFTRLVLLAIIVFWLLELQTIWSVVQWGSVIPEEVGFGTMYRLNTYPFIHLGFFHAFLNILALTPLLERFEAEHGTLTAVALFIGHLGSQLICSTVGLGVLKIFVPPEKVLRWIEGKLNLLGRLPHYVSADQKTYGRYGVLPTTTTGGERGTPMSFLGSSQRLAAIRKVRSNPHFLFVHLPHILSFICIVAGVVWLLLLPLNDYSRQTYISENALLPGQVHAYFSGSEQHIFRGYKKELEGVLEGQTAEGQEAWNDAFTPAYVAGAPHRREWVVSDKIQSILKATGLKVATQNYEYTSSGITHQGQNVYAIIQAPRGDATEAIVLVAAWKTVEDELNLNGVTLALTLARYFKRWSLWSKDIIFLFPPDSKAGTQAWIDAYHDMQPAFVQPLPLKSGALQGGLVIEYPFDHRFESLHILYDGVNGQLPNLDLFNTAISITGGQMGIGTNLQEMWDHDDSYEMRLQTIMRGMVKQGFGYATGPHSSFMPYHIDAITLQTKGEGWQDEMALGRTVESLCRSLNNLLEHLHQSFFFYLLMQTNRFVSIGTYLPSAMLIAGNFTIMAIALWLRTGYYPGSQQASKPTEEQVTTTTTTTEKHDDKQAPPAKADASNNIIERQLALPLTLVVSLHLLGLIPLYIFNNIPHQYYPTATYTSILANFILPLLLSATLSHTLTPHPQQYHLIKSFSLLILGLFLSTLATLNFSLSFMVGLLCAPLSFIHRINPQTTSRPLRYILSTLALALLNVLSPPVVLLAVCWYFGADVETVLTQAAFGWDVWGVWTQVVVWCVWWPAWVAGCALVGFSLFSS</sequence>
<evidence type="ECO:0000256" key="5">
    <source>
        <dbReference type="SAM" id="MobiDB-lite"/>
    </source>
</evidence>
<keyword evidence="3 6" id="KW-1133">Transmembrane helix</keyword>
<evidence type="ECO:0000256" key="6">
    <source>
        <dbReference type="SAM" id="Phobius"/>
    </source>
</evidence>
<comment type="caution">
    <text evidence="8">The sequence shown here is derived from an EMBL/GenBank/DDBJ whole genome shotgun (WGS) entry which is preliminary data.</text>
</comment>
<feature type="transmembrane region" description="Helical" evidence="6">
    <location>
        <begin position="104"/>
        <end position="130"/>
    </location>
</feature>
<reference evidence="8 9" key="1">
    <citation type="journal article" date="2016" name="DNA Res.">
        <title>Genome sequence of Aspergillus luchuensis NBRC 4314.</title>
        <authorList>
            <person name="Yamada O."/>
            <person name="Machida M."/>
            <person name="Hosoyama A."/>
            <person name="Goto M."/>
            <person name="Takahashi T."/>
            <person name="Futagami T."/>
            <person name="Yamagata Y."/>
            <person name="Takeuchi M."/>
            <person name="Kobayashi T."/>
            <person name="Koike H."/>
            <person name="Abe K."/>
            <person name="Asai K."/>
            <person name="Arita M."/>
            <person name="Fujita N."/>
            <person name="Fukuda K."/>
            <person name="Higa K."/>
            <person name="Horikawa H."/>
            <person name="Ishikawa T."/>
            <person name="Jinno K."/>
            <person name="Kato Y."/>
            <person name="Kirimura K."/>
            <person name="Mizutani O."/>
            <person name="Nakasone K."/>
            <person name="Sano M."/>
            <person name="Shiraishi Y."/>
            <person name="Tsukahara M."/>
            <person name="Gomi K."/>
        </authorList>
    </citation>
    <scope>NUCLEOTIDE SEQUENCE [LARGE SCALE GENOMIC DNA]</scope>
    <source>
        <strain evidence="8 9">RIB 2604</strain>
    </source>
</reference>
<feature type="transmembrane region" description="Helical" evidence="6">
    <location>
        <begin position="73"/>
        <end position="92"/>
    </location>
</feature>
<evidence type="ECO:0000256" key="4">
    <source>
        <dbReference type="ARBA" id="ARBA00023136"/>
    </source>
</evidence>
<feature type="transmembrane region" description="Helical" evidence="6">
    <location>
        <begin position="758"/>
        <end position="784"/>
    </location>
</feature>
<proteinExistence type="predicted"/>
<feature type="compositionally biased region" description="Polar residues" evidence="5">
    <location>
        <begin position="600"/>
        <end position="611"/>
    </location>
</feature>
<dbReference type="InterPro" id="IPR035952">
    <property type="entry name" value="Rhomboid-like_sf"/>
</dbReference>
<dbReference type="EMBL" id="BCWF01000016">
    <property type="protein sequence ID" value="GAT22811.1"/>
    <property type="molecule type" value="Genomic_DNA"/>
</dbReference>
<dbReference type="VEuPathDB" id="FungiDB:ASPFODRAFT_211893"/>
<dbReference type="Pfam" id="PF04114">
    <property type="entry name" value="Gaa1"/>
    <property type="match status" value="1"/>
</dbReference>
<dbReference type="Gene3D" id="3.40.630.10">
    <property type="entry name" value="Zn peptidases"/>
    <property type="match status" value="1"/>
</dbReference>
<dbReference type="FunFam" id="3.40.630.10:FF:000121">
    <property type="entry name" value="GPI transamidase component (GAA1), putative"/>
    <property type="match status" value="1"/>
</dbReference>
<keyword evidence="4 6" id="KW-0472">Membrane</keyword>
<dbReference type="GO" id="GO:0004252">
    <property type="term" value="F:serine-type endopeptidase activity"/>
    <property type="evidence" value="ECO:0007669"/>
    <property type="project" value="InterPro"/>
</dbReference>
<gene>
    <name evidence="8" type="ORF">RIB2604_01602270</name>
</gene>
<reference evidence="9" key="2">
    <citation type="submission" date="2016-02" db="EMBL/GenBank/DDBJ databases">
        <title>Genome sequencing of Aspergillus luchuensis NBRC 4314.</title>
        <authorList>
            <person name="Yamada O."/>
        </authorList>
    </citation>
    <scope>NUCLEOTIDE SEQUENCE [LARGE SCALE GENOMIC DNA]</scope>
    <source>
        <strain evidence="9">RIB 2604</strain>
    </source>
</reference>
<feature type="domain" description="Peptidase S54 rhomboid" evidence="7">
    <location>
        <begin position="64"/>
        <end position="110"/>
    </location>
</feature>
<name>A0A146FBG3_ASPKA</name>
<dbReference type="GO" id="GO:0016255">
    <property type="term" value="P:attachment of GPI anchor to protein"/>
    <property type="evidence" value="ECO:0007669"/>
    <property type="project" value="TreeGrafter"/>
</dbReference>
<evidence type="ECO:0000313" key="9">
    <source>
        <dbReference type="Proteomes" id="UP000075230"/>
    </source>
</evidence>
<organism evidence="8 9">
    <name type="scientific">Aspergillus kawachii</name>
    <name type="common">White koji mold</name>
    <name type="synonym">Aspergillus awamori var. kawachi</name>
    <dbReference type="NCBI Taxonomy" id="1069201"/>
    <lineage>
        <taxon>Eukaryota</taxon>
        <taxon>Fungi</taxon>
        <taxon>Dikarya</taxon>
        <taxon>Ascomycota</taxon>
        <taxon>Pezizomycotina</taxon>
        <taxon>Eurotiomycetes</taxon>
        <taxon>Eurotiomycetidae</taxon>
        <taxon>Eurotiales</taxon>
        <taxon>Aspergillaceae</taxon>
        <taxon>Aspergillus</taxon>
        <taxon>Aspergillus subgen. Circumdati</taxon>
    </lineage>
</organism>
<accession>A0A146FBG3</accession>
<evidence type="ECO:0000256" key="1">
    <source>
        <dbReference type="ARBA" id="ARBA00004141"/>
    </source>
</evidence>
<dbReference type="Gene3D" id="1.20.1540.10">
    <property type="entry name" value="Rhomboid-like"/>
    <property type="match status" value="1"/>
</dbReference>
<feature type="transmembrane region" description="Helical" evidence="6">
    <location>
        <begin position="572"/>
        <end position="592"/>
    </location>
</feature>
<feature type="transmembrane region" description="Helical" evidence="6">
    <location>
        <begin position="642"/>
        <end position="662"/>
    </location>
</feature>
<protein>
    <submittedName>
        <fullName evidence="8">Rhomboid protein 2</fullName>
    </submittedName>
</protein>
<feature type="transmembrane region" description="Helical" evidence="6">
    <location>
        <begin position="674"/>
        <end position="693"/>
    </location>
</feature>
<dbReference type="InterPro" id="IPR022764">
    <property type="entry name" value="Peptidase_S54_rhomboid_dom"/>
</dbReference>
<feature type="transmembrane region" description="Helical" evidence="6">
    <location>
        <begin position="804"/>
        <end position="829"/>
    </location>
</feature>
<dbReference type="Pfam" id="PF01694">
    <property type="entry name" value="Rhomboid"/>
    <property type="match status" value="1"/>
</dbReference>
<feature type="region of interest" description="Disordered" evidence="5">
    <location>
        <begin position="600"/>
        <end position="632"/>
    </location>
</feature>
<dbReference type="SUPFAM" id="SSF144091">
    <property type="entry name" value="Rhomboid-like"/>
    <property type="match status" value="1"/>
</dbReference>
<keyword evidence="2 6" id="KW-0812">Transmembrane</keyword>
<evidence type="ECO:0000256" key="3">
    <source>
        <dbReference type="ARBA" id="ARBA00022989"/>
    </source>
</evidence>
<dbReference type="AlphaFoldDB" id="A0A146FBG3"/>
<dbReference type="PANTHER" id="PTHR13304:SF0">
    <property type="entry name" value="GLYCOSYLPHOSPHATIDYLINOSITOL ANCHOR ATTACHMENT 1 PROTEIN"/>
    <property type="match status" value="1"/>
</dbReference>
<dbReference type="Proteomes" id="UP000075230">
    <property type="component" value="Unassembled WGS sequence"/>
</dbReference>
<feature type="transmembrane region" description="Helical" evidence="6">
    <location>
        <begin position="20"/>
        <end position="41"/>
    </location>
</feature>
<dbReference type="InterPro" id="IPR007246">
    <property type="entry name" value="Gaa1"/>
</dbReference>
<comment type="subcellular location">
    <subcellularLocation>
        <location evidence="1">Membrane</location>
        <topology evidence="1">Multi-pass membrane protein</topology>
    </subcellularLocation>
</comment>
<evidence type="ECO:0000256" key="2">
    <source>
        <dbReference type="ARBA" id="ARBA00022692"/>
    </source>
</evidence>
<evidence type="ECO:0000313" key="8">
    <source>
        <dbReference type="EMBL" id="GAT22811.1"/>
    </source>
</evidence>
<dbReference type="PANTHER" id="PTHR13304">
    <property type="entry name" value="GLYCOSYLPHOSPHATIDYLINOSITOL ANCHOR ATTACHMENT 1 PROTEIN"/>
    <property type="match status" value="1"/>
</dbReference>
<dbReference type="GO" id="GO:0042765">
    <property type="term" value="C:GPI-anchor transamidase complex"/>
    <property type="evidence" value="ECO:0007669"/>
    <property type="project" value="InterPro"/>
</dbReference>
<evidence type="ECO:0000259" key="7">
    <source>
        <dbReference type="Pfam" id="PF01694"/>
    </source>
</evidence>
<feature type="transmembrane region" description="Helical" evidence="6">
    <location>
        <begin position="200"/>
        <end position="223"/>
    </location>
</feature>